<dbReference type="EMBL" id="JAJVCN010000004">
    <property type="protein sequence ID" value="MCE7010095.1"/>
    <property type="molecule type" value="Genomic_DNA"/>
</dbReference>
<dbReference type="Proteomes" id="UP001521150">
    <property type="component" value="Unassembled WGS sequence"/>
</dbReference>
<dbReference type="PANTHER" id="PTHR32114:SF2">
    <property type="entry name" value="ABC TRANSPORTER ABCH.3"/>
    <property type="match status" value="1"/>
</dbReference>
<keyword evidence="4" id="KW-0175">Coiled coil</keyword>
<accession>A0ABS8ZQR3</accession>
<proteinExistence type="inferred from homology"/>
<dbReference type="PANTHER" id="PTHR32114">
    <property type="entry name" value="ABC TRANSPORTER ABCH.3"/>
    <property type="match status" value="1"/>
</dbReference>
<protein>
    <recommendedName>
        <fullName evidence="3">Nuclease SbcCD subunit C</fullName>
    </recommendedName>
</protein>
<dbReference type="Gene3D" id="3.40.50.300">
    <property type="entry name" value="P-loop containing nucleotide triphosphate hydrolases"/>
    <property type="match status" value="2"/>
</dbReference>
<dbReference type="InterPro" id="IPR027417">
    <property type="entry name" value="P-loop_NTPase"/>
</dbReference>
<evidence type="ECO:0000256" key="1">
    <source>
        <dbReference type="ARBA" id="ARBA00006930"/>
    </source>
</evidence>
<gene>
    <name evidence="5" type="ORF">LWC34_45925</name>
</gene>
<feature type="coiled-coil region" evidence="4">
    <location>
        <begin position="434"/>
        <end position="468"/>
    </location>
</feature>
<comment type="subunit">
    <text evidence="2">Heterodimer of SbcC and SbcD.</text>
</comment>
<evidence type="ECO:0000256" key="2">
    <source>
        <dbReference type="ARBA" id="ARBA00011322"/>
    </source>
</evidence>
<comment type="caution">
    <text evidence="5">The sequence shown here is derived from an EMBL/GenBank/DDBJ whole genome shotgun (WGS) entry which is preliminary data.</text>
</comment>
<dbReference type="SUPFAM" id="SSF52540">
    <property type="entry name" value="P-loop containing nucleoside triphosphate hydrolases"/>
    <property type="match status" value="1"/>
</dbReference>
<reference evidence="5 6" key="1">
    <citation type="submission" date="2021-12" db="EMBL/GenBank/DDBJ databases">
        <title>Genome sequence of Kibdelosporangium philippinense ATCC 49844.</title>
        <authorList>
            <person name="Fedorov E.A."/>
            <person name="Omeragic M."/>
            <person name="Shalygina K.F."/>
            <person name="Maclea K.S."/>
        </authorList>
    </citation>
    <scope>NUCLEOTIDE SEQUENCE [LARGE SCALE GENOMIC DNA]</scope>
    <source>
        <strain evidence="5 6">ATCC 49844</strain>
    </source>
</reference>
<organism evidence="5 6">
    <name type="scientific">Kibdelosporangium philippinense</name>
    <dbReference type="NCBI Taxonomy" id="211113"/>
    <lineage>
        <taxon>Bacteria</taxon>
        <taxon>Bacillati</taxon>
        <taxon>Actinomycetota</taxon>
        <taxon>Actinomycetes</taxon>
        <taxon>Pseudonocardiales</taxon>
        <taxon>Pseudonocardiaceae</taxon>
        <taxon>Kibdelosporangium</taxon>
    </lineage>
</organism>
<sequence length="667" mass="72271">MNSSAADRPSHQDGSLAARIASRAKTTREDVEDVFTTRGLPLAYPPARPRPVRIHRLRVDGNRVGVQPEGPIDQTFTFNDGLTALVASNLKGKTSVLELITWCLRGAPRAKLQGDVRRWLTRLELDATIAGQPMGFRLSLTPEALLSGVVFTASSVDQLTDTDGIAGGSGVSTLIEADNQDDFAVKVAELMLDRLDLQPIVNKLTTKERVRTQTHGWPSYYSAIYLQLGRDRPLLGNQNMAGLAGRLLQVFLDLPATAVLARVKATYDVLQAEADKQSENTKRAVAERADERARVEEALAEARRSLTQLQKAAPGPDLTELADKSARLARQVADAQDEQDEINRGYREARRIRQLDEKALNDIRESEVARLLFHGLNPSACPRCETPISGDRRQAERDVHRCAVCTTEVTGAEGEDEAVEAEARDRVEGSKAAEKAAKQALGTAEANLDRLTAELETVQANLRTATAATASRDRIAAEIEVARWEGALQVLPNLPDTPTNNGDVTLTVLKSASKVLEDESKGAAAQLFADLNAEIVDLAHQFGMTALESVEINRAAQLKVIKGGGAEKPFVDQDPGAQLRLRVAVIVALLRVGARYGISTHPGLILIDSPKAEEIQDADATVIFRELNRLATAEGLQVLITTADFHLAAETLPAECVIAAKPGDPLW</sequence>
<keyword evidence="6" id="KW-1185">Reference proteome</keyword>
<name>A0ABS8ZQR3_9PSEU</name>
<dbReference type="RefSeq" id="WP_233731557.1">
    <property type="nucleotide sequence ID" value="NZ_JAJVCN010000004.1"/>
</dbReference>
<feature type="coiled-coil region" evidence="4">
    <location>
        <begin position="260"/>
        <end position="338"/>
    </location>
</feature>
<evidence type="ECO:0000313" key="6">
    <source>
        <dbReference type="Proteomes" id="UP001521150"/>
    </source>
</evidence>
<evidence type="ECO:0000256" key="4">
    <source>
        <dbReference type="SAM" id="Coils"/>
    </source>
</evidence>
<evidence type="ECO:0000313" key="5">
    <source>
        <dbReference type="EMBL" id="MCE7010095.1"/>
    </source>
</evidence>
<comment type="similarity">
    <text evidence="1">Belongs to the SMC family. SbcC subfamily.</text>
</comment>
<evidence type="ECO:0000256" key="3">
    <source>
        <dbReference type="ARBA" id="ARBA00013368"/>
    </source>
</evidence>